<organism evidence="2 3">
    <name type="scientific">Euplotes crassus</name>
    <dbReference type="NCBI Taxonomy" id="5936"/>
    <lineage>
        <taxon>Eukaryota</taxon>
        <taxon>Sar</taxon>
        <taxon>Alveolata</taxon>
        <taxon>Ciliophora</taxon>
        <taxon>Intramacronucleata</taxon>
        <taxon>Spirotrichea</taxon>
        <taxon>Hypotrichia</taxon>
        <taxon>Euplotida</taxon>
        <taxon>Euplotidae</taxon>
        <taxon>Moneuplotes</taxon>
    </lineage>
</organism>
<gene>
    <name evidence="2" type="ORF">ECRASSUSDP1_LOCUS15544</name>
</gene>
<dbReference type="PANTHER" id="PTHR23084:SF263">
    <property type="entry name" value="MORN REPEAT-CONTAINING PROTEIN 1"/>
    <property type="match status" value="1"/>
</dbReference>
<dbReference type="Pfam" id="PF02493">
    <property type="entry name" value="MORN"/>
    <property type="match status" value="6"/>
</dbReference>
<dbReference type="Proteomes" id="UP001295684">
    <property type="component" value="Unassembled WGS sequence"/>
</dbReference>
<evidence type="ECO:0000313" key="2">
    <source>
        <dbReference type="EMBL" id="CAI2374192.1"/>
    </source>
</evidence>
<protein>
    <recommendedName>
        <fullName evidence="4">MORN repeat protein</fullName>
    </recommendedName>
</protein>
<keyword evidence="1" id="KW-0677">Repeat</keyword>
<dbReference type="SUPFAM" id="SSF82185">
    <property type="entry name" value="Histone H3 K4-specific methyltransferase SET7/9 N-terminal domain"/>
    <property type="match status" value="2"/>
</dbReference>
<dbReference type="PANTHER" id="PTHR23084">
    <property type="entry name" value="PHOSPHATIDYLINOSITOL-4-PHOSPHATE 5-KINASE RELATED"/>
    <property type="match status" value="1"/>
</dbReference>
<accession>A0AAD1XK78</accession>
<proteinExistence type="predicted"/>
<evidence type="ECO:0000256" key="1">
    <source>
        <dbReference type="ARBA" id="ARBA00022737"/>
    </source>
</evidence>
<dbReference type="AlphaFoldDB" id="A0AAD1XK78"/>
<sequence length="297" mass="34478">MEPNYTDRLDLLTSKSLVFNLQQDETDELTELLKQEEHFNTYSPKILQKMSDLIKTEPRIIFTQIKKPPIKFKLSATLEFRPLVGFEQEYYFGQWNTTTNCREGMGLCIFPDGRVYQGLWESDYPNGEGIIVNPDCKVYKGCVRNGIQHGKGIQIAFWGRCEGLEGGRRIDQDLGVTGIGVREKYEGDFLDGIWEGFGSYQHVTRGCYEGEFKENRIHGYGHQIWKNGDQYFGYNKSNKKDGFGVFLRPDGRIFEGQWHDGYPETGTFTDTTGKEYKSTNESKDPEIFYRLYDHNEY</sequence>
<reference evidence="2" key="1">
    <citation type="submission" date="2023-07" db="EMBL/GenBank/DDBJ databases">
        <authorList>
            <consortium name="AG Swart"/>
            <person name="Singh M."/>
            <person name="Singh A."/>
            <person name="Seah K."/>
            <person name="Emmerich C."/>
        </authorList>
    </citation>
    <scope>NUCLEOTIDE SEQUENCE</scope>
    <source>
        <strain evidence="2">DP1</strain>
    </source>
</reference>
<dbReference type="Gene3D" id="2.20.110.10">
    <property type="entry name" value="Histone H3 K4-specific methyltransferase SET7/9 N-terminal domain"/>
    <property type="match status" value="2"/>
</dbReference>
<name>A0AAD1XK78_EUPCR</name>
<dbReference type="SMART" id="SM00698">
    <property type="entry name" value="MORN"/>
    <property type="match status" value="5"/>
</dbReference>
<dbReference type="InterPro" id="IPR003409">
    <property type="entry name" value="MORN"/>
</dbReference>
<comment type="caution">
    <text evidence="2">The sequence shown here is derived from an EMBL/GenBank/DDBJ whole genome shotgun (WGS) entry which is preliminary data.</text>
</comment>
<evidence type="ECO:0000313" key="3">
    <source>
        <dbReference type="Proteomes" id="UP001295684"/>
    </source>
</evidence>
<dbReference type="EMBL" id="CAMPGE010015578">
    <property type="protein sequence ID" value="CAI2374192.1"/>
    <property type="molecule type" value="Genomic_DNA"/>
</dbReference>
<keyword evidence="3" id="KW-1185">Reference proteome</keyword>
<evidence type="ECO:0008006" key="4">
    <source>
        <dbReference type="Google" id="ProtNLM"/>
    </source>
</evidence>